<name>A0A5P1FLH2_ASPOF</name>
<dbReference type="Gramene" id="ONK79165">
    <property type="protein sequence ID" value="ONK79165"/>
    <property type="gene ID" value="A4U43_C01F3590"/>
</dbReference>
<feature type="region of interest" description="Disordered" evidence="1">
    <location>
        <begin position="158"/>
        <end position="205"/>
    </location>
</feature>
<evidence type="ECO:0000313" key="2">
    <source>
        <dbReference type="EMBL" id="ONK79165.1"/>
    </source>
</evidence>
<evidence type="ECO:0000256" key="1">
    <source>
        <dbReference type="SAM" id="MobiDB-lite"/>
    </source>
</evidence>
<protein>
    <submittedName>
        <fullName evidence="2">Uncharacterized protein</fullName>
    </submittedName>
</protein>
<dbReference type="EMBL" id="CM007381">
    <property type="protein sequence ID" value="ONK79165.1"/>
    <property type="molecule type" value="Genomic_DNA"/>
</dbReference>
<sequence>MRMKERRSRGWVIINLRLLQRISLWMECFSAGLAVTAPSFALGSPWRPPSMVGRKRRLSSYGRFYPSSALSGFSGAGGLGSHGINSPLQSSIGSGSTGQVPSSHSGGAGLGSFGSGGGFGGPYGSSSQFSGGSGSGGYGGFGMGSSLYNNRLPASSGGMGSGAFSEGGPYSSLGHSGQHLQSAGSPPGPRIPSGGGMYQGLPPYY</sequence>
<reference evidence="3" key="1">
    <citation type="journal article" date="2017" name="Nat. Commun.">
        <title>The asparagus genome sheds light on the origin and evolution of a young Y chromosome.</title>
        <authorList>
            <person name="Harkess A."/>
            <person name="Zhou J."/>
            <person name="Xu C."/>
            <person name="Bowers J.E."/>
            <person name="Van der Hulst R."/>
            <person name="Ayyampalayam S."/>
            <person name="Mercati F."/>
            <person name="Riccardi P."/>
            <person name="McKain M.R."/>
            <person name="Kakrana A."/>
            <person name="Tang H."/>
            <person name="Ray J."/>
            <person name="Groenendijk J."/>
            <person name="Arikit S."/>
            <person name="Mathioni S.M."/>
            <person name="Nakano M."/>
            <person name="Shan H."/>
            <person name="Telgmann-Rauber A."/>
            <person name="Kanno A."/>
            <person name="Yue Z."/>
            <person name="Chen H."/>
            <person name="Li W."/>
            <person name="Chen Y."/>
            <person name="Xu X."/>
            <person name="Zhang Y."/>
            <person name="Luo S."/>
            <person name="Chen H."/>
            <person name="Gao J."/>
            <person name="Mao Z."/>
            <person name="Pires J.C."/>
            <person name="Luo M."/>
            <person name="Kudrna D."/>
            <person name="Wing R.A."/>
            <person name="Meyers B.C."/>
            <person name="Yi K."/>
            <person name="Kong H."/>
            <person name="Lavrijsen P."/>
            <person name="Sunseri F."/>
            <person name="Falavigna A."/>
            <person name="Ye Y."/>
            <person name="Leebens-Mack J.H."/>
            <person name="Chen G."/>
        </authorList>
    </citation>
    <scope>NUCLEOTIDE SEQUENCE [LARGE SCALE GENOMIC DNA]</scope>
    <source>
        <strain evidence="3">cv. DH0086</strain>
    </source>
</reference>
<gene>
    <name evidence="2" type="ORF">A4U43_C01F3590</name>
</gene>
<proteinExistence type="predicted"/>
<evidence type="ECO:0000313" key="3">
    <source>
        <dbReference type="Proteomes" id="UP000243459"/>
    </source>
</evidence>
<feature type="compositionally biased region" description="Polar residues" evidence="1">
    <location>
        <begin position="87"/>
        <end position="101"/>
    </location>
</feature>
<dbReference type="Proteomes" id="UP000243459">
    <property type="component" value="Chromosome 1"/>
</dbReference>
<feature type="region of interest" description="Disordered" evidence="1">
    <location>
        <begin position="87"/>
        <end position="107"/>
    </location>
</feature>
<organism evidence="2 3">
    <name type="scientific">Asparagus officinalis</name>
    <name type="common">Garden asparagus</name>
    <dbReference type="NCBI Taxonomy" id="4686"/>
    <lineage>
        <taxon>Eukaryota</taxon>
        <taxon>Viridiplantae</taxon>
        <taxon>Streptophyta</taxon>
        <taxon>Embryophyta</taxon>
        <taxon>Tracheophyta</taxon>
        <taxon>Spermatophyta</taxon>
        <taxon>Magnoliopsida</taxon>
        <taxon>Liliopsida</taxon>
        <taxon>Asparagales</taxon>
        <taxon>Asparagaceae</taxon>
        <taxon>Asparagoideae</taxon>
        <taxon>Asparagus</taxon>
    </lineage>
</organism>
<dbReference type="AlphaFoldDB" id="A0A5P1FLH2"/>
<accession>A0A5P1FLH2</accession>
<keyword evidence="3" id="KW-1185">Reference proteome</keyword>